<gene>
    <name evidence="1" type="ORF">LAZ67_1007556</name>
</gene>
<reference evidence="1 2" key="1">
    <citation type="submission" date="2022-01" db="EMBL/GenBank/DDBJ databases">
        <title>A chromosomal length assembly of Cordylochernes scorpioides.</title>
        <authorList>
            <person name="Zeh D."/>
            <person name="Zeh J."/>
        </authorList>
    </citation>
    <scope>NUCLEOTIDE SEQUENCE [LARGE SCALE GENOMIC DNA]</scope>
    <source>
        <strain evidence="1">IN4F17</strain>
        <tissue evidence="1">Whole Body</tissue>
    </source>
</reference>
<evidence type="ECO:0000313" key="2">
    <source>
        <dbReference type="Proteomes" id="UP001235939"/>
    </source>
</evidence>
<dbReference type="InterPro" id="IPR052709">
    <property type="entry name" value="Transposase-MT_Hybrid"/>
</dbReference>
<dbReference type="EMBL" id="CP092863">
    <property type="protein sequence ID" value="UYV62033.1"/>
    <property type="molecule type" value="Genomic_DNA"/>
</dbReference>
<dbReference type="PANTHER" id="PTHR46060">
    <property type="entry name" value="MARINER MOS1 TRANSPOSASE-LIKE PROTEIN"/>
    <property type="match status" value="1"/>
</dbReference>
<protein>
    <recommendedName>
        <fullName evidence="3">Mos1 transposase HTH domain-containing protein</fullName>
    </recommendedName>
</protein>
<name>A0ABY6K0U9_9ARAC</name>
<organism evidence="1 2">
    <name type="scientific">Cordylochernes scorpioides</name>
    <dbReference type="NCBI Taxonomy" id="51811"/>
    <lineage>
        <taxon>Eukaryota</taxon>
        <taxon>Metazoa</taxon>
        <taxon>Ecdysozoa</taxon>
        <taxon>Arthropoda</taxon>
        <taxon>Chelicerata</taxon>
        <taxon>Arachnida</taxon>
        <taxon>Pseudoscorpiones</taxon>
        <taxon>Cheliferoidea</taxon>
        <taxon>Chernetidae</taxon>
        <taxon>Cordylochernes</taxon>
    </lineage>
</organism>
<evidence type="ECO:0008006" key="3">
    <source>
        <dbReference type="Google" id="ProtNLM"/>
    </source>
</evidence>
<dbReference type="PANTHER" id="PTHR46060:SF1">
    <property type="entry name" value="MARINER MOS1 TRANSPOSASE-LIKE PROTEIN"/>
    <property type="match status" value="1"/>
</dbReference>
<keyword evidence="2" id="KW-1185">Reference proteome</keyword>
<accession>A0ABY6K0U9</accession>
<evidence type="ECO:0000313" key="1">
    <source>
        <dbReference type="EMBL" id="UYV62033.1"/>
    </source>
</evidence>
<proteinExistence type="predicted"/>
<sequence length="107" mass="12361">MGDSQVKAFRNIQMYFSDDVMGVTQIKGWYNRFKDGHTSVDSGLRSDRPSTSRNDHVIAKVNSVGMWDRRLLMAEQKKHRVEVSQDMLYFINSDLNFINTIIIGDES</sequence>
<dbReference type="Proteomes" id="UP001235939">
    <property type="component" value="Chromosome 01"/>
</dbReference>